<protein>
    <recommendedName>
        <fullName evidence="4">F-box domain-containing protein</fullName>
    </recommendedName>
</protein>
<sequence>MTTSPAPPLLIFEIPHIQDDICAYLTRESLAHCAAVSRLWSALFTPYLYRTIDLTHIKTIAHFKDRATAVSALVRYKDKVQTLKTSVVNKLMLALLRDDAIFDVFTATASANDVSSSSATLSMPLLPKFMRETLDLWKFTNLRTFGWIALKSAATVSSDFSSDALHQSDTNYPLNNSNTHNNDGSMTALQFIGLHIDRLESISLKFRTLTRHHVRILRGLLRGSRPKLRSLVVEYTRADVRRSVMKRLVWTALSLYGTKPVIDSGISDGSDENRSHRQAALETFQLVWAQNGHYGWDNESDSDTESDDQHTNHSHDDCSSSLSTVLPRSQLRQSHVKNLSFSFDNGELELILLRPLLQQCPDLESLSLWTFGRDSLLDQLPDLLLKFCPQFKSLGVGNILAEDAEISQLIAGCSRATNHIDDKPSATTMVKLTGFQEFRILSQIGDFDEISTLALGRYHGASLDTLDFSQQIRFPAHLFLQLIKHCPRLRVLRCNIELRKEHQGQTIDYSALLSTQPNNTNSTNINNDWPFAGTLKAMDLAVYRGSDLEMDSNYRHGDGSVSDRYIVYLYTQVARLTHLEEWRLGGWMLLLRLGWGLDKLSGLKSLKVLDLREHTFIRLTEEEVAWIAENWTALVEIWGLKSPNLQPIVQQLKALRPTIQIL</sequence>
<dbReference type="SUPFAM" id="SSF81383">
    <property type="entry name" value="F-box domain"/>
    <property type="match status" value="1"/>
</dbReference>
<dbReference type="AlphaFoldDB" id="A0A9P5RTR7"/>
<feature type="region of interest" description="Disordered" evidence="1">
    <location>
        <begin position="298"/>
        <end position="321"/>
    </location>
</feature>
<dbReference type="SUPFAM" id="SSF52047">
    <property type="entry name" value="RNI-like"/>
    <property type="match status" value="1"/>
</dbReference>
<evidence type="ECO:0000313" key="2">
    <source>
        <dbReference type="EMBL" id="KAF9147696.1"/>
    </source>
</evidence>
<dbReference type="EMBL" id="JAAAUQ010000770">
    <property type="protein sequence ID" value="KAF9147696.1"/>
    <property type="molecule type" value="Genomic_DNA"/>
</dbReference>
<accession>A0A9P5RTR7</accession>
<keyword evidence="3" id="KW-1185">Reference proteome</keyword>
<evidence type="ECO:0008006" key="4">
    <source>
        <dbReference type="Google" id="ProtNLM"/>
    </source>
</evidence>
<evidence type="ECO:0000256" key="1">
    <source>
        <dbReference type="SAM" id="MobiDB-lite"/>
    </source>
</evidence>
<dbReference type="Gene3D" id="3.80.10.10">
    <property type="entry name" value="Ribonuclease Inhibitor"/>
    <property type="match status" value="1"/>
</dbReference>
<proteinExistence type="predicted"/>
<gene>
    <name evidence="2" type="ORF">BG015_010625</name>
</gene>
<dbReference type="InterPro" id="IPR036047">
    <property type="entry name" value="F-box-like_dom_sf"/>
</dbReference>
<dbReference type="OrthoDB" id="2448738at2759"/>
<dbReference type="Proteomes" id="UP000748756">
    <property type="component" value="Unassembled WGS sequence"/>
</dbReference>
<reference evidence="2" key="1">
    <citation type="journal article" date="2020" name="Fungal Divers.">
        <title>Resolving the Mortierellaceae phylogeny through synthesis of multi-gene phylogenetics and phylogenomics.</title>
        <authorList>
            <person name="Vandepol N."/>
            <person name="Liber J."/>
            <person name="Desiro A."/>
            <person name="Na H."/>
            <person name="Kennedy M."/>
            <person name="Barry K."/>
            <person name="Grigoriev I.V."/>
            <person name="Miller A.N."/>
            <person name="O'Donnell K."/>
            <person name="Stajich J.E."/>
            <person name="Bonito G."/>
        </authorList>
    </citation>
    <scope>NUCLEOTIDE SEQUENCE</scope>
    <source>
        <strain evidence="2">NRRL 6426</strain>
    </source>
</reference>
<organism evidence="2 3">
    <name type="scientific">Linnemannia schmuckeri</name>
    <dbReference type="NCBI Taxonomy" id="64567"/>
    <lineage>
        <taxon>Eukaryota</taxon>
        <taxon>Fungi</taxon>
        <taxon>Fungi incertae sedis</taxon>
        <taxon>Mucoromycota</taxon>
        <taxon>Mortierellomycotina</taxon>
        <taxon>Mortierellomycetes</taxon>
        <taxon>Mortierellales</taxon>
        <taxon>Mortierellaceae</taxon>
        <taxon>Linnemannia</taxon>
    </lineage>
</organism>
<comment type="caution">
    <text evidence="2">The sequence shown here is derived from an EMBL/GenBank/DDBJ whole genome shotgun (WGS) entry which is preliminary data.</text>
</comment>
<name>A0A9P5RTR7_9FUNG</name>
<feature type="compositionally biased region" description="Basic and acidic residues" evidence="1">
    <location>
        <begin position="307"/>
        <end position="318"/>
    </location>
</feature>
<evidence type="ECO:0000313" key="3">
    <source>
        <dbReference type="Proteomes" id="UP000748756"/>
    </source>
</evidence>
<dbReference type="InterPro" id="IPR032675">
    <property type="entry name" value="LRR_dom_sf"/>
</dbReference>